<dbReference type="GeneID" id="64351484"/>
<dbReference type="EMBL" id="PKJO01000004">
    <property type="protein sequence ID" value="PLA40590.1"/>
    <property type="molecule type" value="Genomic_DNA"/>
</dbReference>
<dbReference type="RefSeq" id="WP_070656256.1">
    <property type="nucleotide sequence ID" value="NZ_CP072524.1"/>
</dbReference>
<dbReference type="Pfam" id="PF05076">
    <property type="entry name" value="SUFU"/>
    <property type="match status" value="1"/>
</dbReference>
<evidence type="ECO:0000313" key="2">
    <source>
        <dbReference type="EMBL" id="PLA40590.1"/>
    </source>
</evidence>
<proteinExistence type="predicted"/>
<evidence type="ECO:0000259" key="1">
    <source>
        <dbReference type="Pfam" id="PF05076"/>
    </source>
</evidence>
<reference evidence="2 3" key="1">
    <citation type="submission" date="2017-12" db="EMBL/GenBank/DDBJ databases">
        <title>Phylogenetic diversity of female urinary microbiome.</title>
        <authorList>
            <person name="Thomas-White K."/>
            <person name="Wolfe A.J."/>
        </authorList>
    </citation>
    <scope>NUCLEOTIDE SEQUENCE [LARGE SCALE GENOMIC DNA]</scope>
    <source>
        <strain evidence="2 3">UMB0321</strain>
    </source>
</reference>
<dbReference type="Proteomes" id="UP000234767">
    <property type="component" value="Unassembled WGS sequence"/>
</dbReference>
<dbReference type="AlphaFoldDB" id="A0A2I1XD82"/>
<comment type="caution">
    <text evidence="2">The sequence shown here is derived from an EMBL/GenBank/DDBJ whole genome shotgun (WGS) entry which is preliminary data.</text>
</comment>
<feature type="domain" description="Suppressor of fused-like" evidence="1">
    <location>
        <begin position="24"/>
        <end position="176"/>
    </location>
</feature>
<sequence>MINHVEKYIGIISHGSKSDSGSQYKLNIAAIPSSPNRDLKTYITLGLSKHDLNYKSRFEILFVCSLKYDENQIFPFLRWLAETIIENKKILLRGQVIYLPRSIVDSTKMDALYVSAPFYFDDDFQVCYGEHYNIVFPLLVPLYKQEAELVEKKGWNAFEQFLLDNEVDNLSDMNRKPFVW</sequence>
<gene>
    <name evidence="2" type="ORF">CYK00_04740</name>
</gene>
<dbReference type="InterPro" id="IPR020941">
    <property type="entry name" value="SUFU-like_domain"/>
</dbReference>
<evidence type="ECO:0000313" key="3">
    <source>
        <dbReference type="Proteomes" id="UP000234767"/>
    </source>
</evidence>
<protein>
    <submittedName>
        <fullName evidence="2">Suppressor of fused family protein</fullName>
    </submittedName>
</protein>
<organism evidence="2 3">
    <name type="scientific">Neisseria sicca</name>
    <dbReference type="NCBI Taxonomy" id="490"/>
    <lineage>
        <taxon>Bacteria</taxon>
        <taxon>Pseudomonadati</taxon>
        <taxon>Pseudomonadota</taxon>
        <taxon>Betaproteobacteria</taxon>
        <taxon>Neisseriales</taxon>
        <taxon>Neisseriaceae</taxon>
        <taxon>Neisseria</taxon>
    </lineage>
</organism>
<accession>A0A2I1XD82</accession>
<name>A0A2I1XD82_NEISI</name>